<dbReference type="PANTHER" id="PTHR24126:SF14">
    <property type="entry name" value="ANK_REP_REGION DOMAIN-CONTAINING PROTEIN"/>
    <property type="match status" value="1"/>
</dbReference>
<organism evidence="6 7">
    <name type="scientific">Symbiodinium microadriaticum</name>
    <name type="common">Dinoflagellate</name>
    <name type="synonym">Zooxanthella microadriatica</name>
    <dbReference type="NCBI Taxonomy" id="2951"/>
    <lineage>
        <taxon>Eukaryota</taxon>
        <taxon>Sar</taxon>
        <taxon>Alveolata</taxon>
        <taxon>Dinophyceae</taxon>
        <taxon>Suessiales</taxon>
        <taxon>Symbiodiniaceae</taxon>
        <taxon>Symbiodinium</taxon>
    </lineage>
</organism>
<keyword evidence="1" id="KW-0677">Repeat</keyword>
<evidence type="ECO:0000313" key="6">
    <source>
        <dbReference type="EMBL" id="OLP83564.1"/>
    </source>
</evidence>
<dbReference type="OrthoDB" id="417629at2759"/>
<dbReference type="EMBL" id="LSRX01001107">
    <property type="protein sequence ID" value="OLP83564.1"/>
    <property type="molecule type" value="Genomic_DNA"/>
</dbReference>
<dbReference type="Proteomes" id="UP000186817">
    <property type="component" value="Unassembled WGS sequence"/>
</dbReference>
<dbReference type="InterPro" id="IPR002110">
    <property type="entry name" value="Ankyrin_rpt"/>
</dbReference>
<keyword evidence="7" id="KW-1185">Reference proteome</keyword>
<keyword evidence="4" id="KW-0175">Coiled coil</keyword>
<evidence type="ECO:0000313" key="7">
    <source>
        <dbReference type="Proteomes" id="UP000186817"/>
    </source>
</evidence>
<feature type="repeat" description="ANK" evidence="3">
    <location>
        <begin position="2012"/>
        <end position="2044"/>
    </location>
</feature>
<proteinExistence type="predicted"/>
<dbReference type="SUPFAM" id="SSF48403">
    <property type="entry name" value="Ankyrin repeat"/>
    <property type="match status" value="2"/>
</dbReference>
<dbReference type="Pfam" id="PF12796">
    <property type="entry name" value="Ank_2"/>
    <property type="match status" value="2"/>
</dbReference>
<sequence length="2211" mass="240660">MQDMDDDAKSVAKTERSLGGETSSSAAKPGSGLCKDGTVFLKVKTCIACGIKNTDTNEIQKGSFAENRYTVWHRGTSIDPSSKDCRVCHMTYQIGSFGEEGESIEAFCTKMRKSPQLQAEFDAARTKMLELLNEGQVRFKAKTLHNAKAKLEDCRKKVVEEFKEASEQIVTPYKMYERSLYEQMHPGAIERKGLKVAKKVINGELKEVVMIRKQREGEWDLNVVEKVGVKHKEEVATSDLKLHEGQLGNKFASSKKRVFSAVDKANDWQDAHAEDDKGGAGAEELPSRVEEESSEDDDFMTGSLLQDIGSPPKKSQRNKMLSHKELNTMVTDVETSDTYKKSMQEFQSRAQEYMRKATQLDNKVKKWQNLPAEIGELSGRQKELAGIYQSCAGAFQLSAKRSPCAEKMEQAIQSLQGQNLQVPLAWCDFYLMEKLTDCIRFKRLEDFVEACDPANKVFSDAEPEQAAASVLRCLGETFCDLVPAAPDPAASQKRGRKRLGAPDAELLATLVEQLLAGGTAGDQILEEVSIFAEALGKDDGVREKACQQLNVWKADGNYFGVLRPMLRNEKWPAFAESLTARPSAASVSTELRALFEKVNAITSSLPEQIKDDFADMLLKAAETAEDCDGVNSVMIGLKLFAEEARKQQLEVTMRLCKDIASRGVSAMDFQGDQVLKDEIFSKGCWQFPGLEAVLADSPAEDKHKQVLLQTFSELKAAVANLKHTDSLLGGVLALAKASQEHADQICSEDLQSSVVRCWSAVKHKTQTDPDVASDDDPLRIALDKLLMATKIEQVGPQVYDECMQQFRLSAKNVMEAAMQRQQKATADALRTMLDMEHKCMQCFALSDTPVFARSCISFACVVFAKVCEVLPSAVSEKVPDELLTCGIVDTVAAACDREACKQKLLQILDQDTSEKFFEQASALHELLKPLFTKKSQALEKLLAEALQAMKDAVVLQSTADMPLEAFVKAVLSGDRVKALLKQLRVAEKNMQACGLLKQGSLQEEVTELKNQARLQILKWGAAVILTNPELDKDSAKGKGLRKALKDIWDSHGEEKEFQKVLGEDACNLVATSLKGPAKREGGEDNEDCSLKADEQIAVRLTARNSFGLAILATGGGGGVLSGPGWVRLTAMEEHHLPQQADVSWEPVAKARTGPAPKALPPPPPAGPRTGGTRGARGPVAFSDTESSDAEVVEQGPETGTASEGEGASPTGLRPHRCTRPPAGPRTERASAARRPATFPGSESAEADVEQAPDTGTTSEGERASPTGLRPFRSTAASSAGSPQGLLQEALSRAEDEAVEASMSSEEALEPRLSGTDISNRPALPYTVGLKGVHEGASPPGDVVSAFFPQTLELVCNLVTQESQEPEQLQRLQAGKSRAVYDFVPARSYVLKLSMENGHGREVEAAASLPGIAPATEAFDKILMRLFWRRENTEYLLLTEVLKQARVIPLNQVWPGVIPESVVLQAGAIIAFAAKQWQVKDLGSYNLALMDAFSGGHKLCILDMADWIPWGHRYPVFPGKQKARGLLTFVRHGHSESLLKLFESFGGQDPSAVLQVLRQCPFLKIGSRMALLSVGNDSEETVHLRIEGEEAASWLEEKPGHPRPCFNKVLLAAVAAGLLCVAPVAMPQTVWGIKAKPRGTTGLWNEFHYRSDYWGLDQYRRQVSHEVNSNDDEELVSWDTVMCHAMEDNKKHLVQQLAVSHPGTLHAHCHSYSSPLEFAIHAHADMVEGLLWAGARVDDKMMVEAACHQLHASGSKNEQTDMLLRMLLELGRGNPNAFYNGQSPINCAARACDSAEVQLLMEAGAYINTKDHGGFTPLLNSLAGGCDFLAQEFIQQGADINVKTSQGENALQVACQKCMADAGQSLLEKGIHVDHKDNQGRTALDSAAKYGCVPIASALLDNPFTNVNEVDDSGKTALFIAIEGSGPESLLRMLLEKGADVNHQDQNGATPLIVAAQVGKDCQLLLQHGADAAVVDKAGNTALWHAASAGSARAASSLLEFGHADLVNQKGEKGKTPLAIACWNTHSEVAQVLVVHGADPAIKDDYGQEPLSLATQFTMHLNPGQKPVRTPQSIGTVDQWTGRQEKLLGVLKVLVDAKVNLNIYDFEGFTPLLNLLRFQKNQWGVPSQAEAFSRASQANANFLVWSGANPNMASKQGAITPLAFCAYNGYPSTAALLLQKGANRYARNQWGKTPAELCGVGAGQVEVKQLLR</sequence>
<feature type="compositionally biased region" description="Basic and acidic residues" evidence="5">
    <location>
        <begin position="7"/>
        <end position="18"/>
    </location>
</feature>
<feature type="repeat" description="ANK" evidence="3">
    <location>
        <begin position="1779"/>
        <end position="1811"/>
    </location>
</feature>
<dbReference type="Pfam" id="PF13637">
    <property type="entry name" value="Ank_4"/>
    <property type="match status" value="1"/>
</dbReference>
<gene>
    <name evidence="6" type="primary">ANKRD50</name>
    <name evidence="6" type="ORF">AK812_SmicGene35667</name>
</gene>
<comment type="caution">
    <text evidence="6">The sequence shown here is derived from an EMBL/GenBank/DDBJ whole genome shotgun (WGS) entry which is preliminary data.</text>
</comment>
<protein>
    <submittedName>
        <fullName evidence="6">Ankyrin repeat domain-containing protein 50</fullName>
    </submittedName>
</protein>
<dbReference type="PANTHER" id="PTHR24126">
    <property type="entry name" value="ANKYRIN REPEAT, PH AND SEC7 DOMAIN CONTAINING PROTEIN SECG-RELATED"/>
    <property type="match status" value="1"/>
</dbReference>
<name>A0A1Q9CKW3_SYMMI</name>
<keyword evidence="2 3" id="KW-0040">ANK repeat</keyword>
<evidence type="ECO:0000256" key="2">
    <source>
        <dbReference type="ARBA" id="ARBA00023043"/>
    </source>
</evidence>
<evidence type="ECO:0000256" key="1">
    <source>
        <dbReference type="ARBA" id="ARBA00022737"/>
    </source>
</evidence>
<dbReference type="Gene3D" id="1.25.40.20">
    <property type="entry name" value="Ankyrin repeat-containing domain"/>
    <property type="match status" value="3"/>
</dbReference>
<dbReference type="PROSITE" id="PS50088">
    <property type="entry name" value="ANK_REPEAT"/>
    <property type="match status" value="3"/>
</dbReference>
<evidence type="ECO:0000256" key="5">
    <source>
        <dbReference type="SAM" id="MobiDB-lite"/>
    </source>
</evidence>
<evidence type="ECO:0000256" key="3">
    <source>
        <dbReference type="PROSITE-ProRule" id="PRU00023"/>
    </source>
</evidence>
<feature type="compositionally biased region" description="Pro residues" evidence="5">
    <location>
        <begin position="1157"/>
        <end position="1166"/>
    </location>
</feature>
<feature type="coiled-coil region" evidence="4">
    <location>
        <begin position="343"/>
        <end position="370"/>
    </location>
</feature>
<feature type="region of interest" description="Disordered" evidence="5">
    <location>
        <begin position="1"/>
        <end position="29"/>
    </location>
</feature>
<dbReference type="PROSITE" id="PS50297">
    <property type="entry name" value="ANK_REP_REGION"/>
    <property type="match status" value="3"/>
</dbReference>
<accession>A0A1Q9CKW3</accession>
<reference evidence="6 7" key="1">
    <citation type="submission" date="2016-02" db="EMBL/GenBank/DDBJ databases">
        <title>Genome analysis of coral dinoflagellate symbionts highlights evolutionary adaptations to a symbiotic lifestyle.</title>
        <authorList>
            <person name="Aranda M."/>
            <person name="Li Y."/>
            <person name="Liew Y.J."/>
            <person name="Baumgarten S."/>
            <person name="Simakov O."/>
            <person name="Wilson M."/>
            <person name="Piel J."/>
            <person name="Ashoor H."/>
            <person name="Bougouffa S."/>
            <person name="Bajic V.B."/>
            <person name="Ryu T."/>
            <person name="Ravasi T."/>
            <person name="Bayer T."/>
            <person name="Micklem G."/>
            <person name="Kim H."/>
            <person name="Bhak J."/>
            <person name="Lajeunesse T.C."/>
            <person name="Voolstra C.R."/>
        </authorList>
    </citation>
    <scope>NUCLEOTIDE SEQUENCE [LARGE SCALE GENOMIC DNA]</scope>
    <source>
        <strain evidence="6 7">CCMP2467</strain>
    </source>
</reference>
<feature type="region of interest" description="Disordered" evidence="5">
    <location>
        <begin position="271"/>
        <end position="319"/>
    </location>
</feature>
<feature type="region of interest" description="Disordered" evidence="5">
    <location>
        <begin position="1151"/>
        <end position="1320"/>
    </location>
</feature>
<feature type="repeat" description="ANK" evidence="3">
    <location>
        <begin position="1912"/>
        <end position="1945"/>
    </location>
</feature>
<dbReference type="SMART" id="SM00248">
    <property type="entry name" value="ANK"/>
    <property type="match status" value="12"/>
</dbReference>
<dbReference type="InterPro" id="IPR036770">
    <property type="entry name" value="Ankyrin_rpt-contain_sf"/>
</dbReference>
<evidence type="ECO:0000256" key="4">
    <source>
        <dbReference type="SAM" id="Coils"/>
    </source>
</evidence>